<feature type="transmembrane region" description="Helical" evidence="4">
    <location>
        <begin position="314"/>
        <end position="334"/>
    </location>
</feature>
<evidence type="ECO:0000313" key="7">
    <source>
        <dbReference type="Proteomes" id="UP000294692"/>
    </source>
</evidence>
<dbReference type="PANTHER" id="PTHR23527">
    <property type="entry name" value="BLL3282 PROTEIN"/>
    <property type="match status" value="1"/>
</dbReference>
<dbReference type="Pfam" id="PF07690">
    <property type="entry name" value="MFS_1"/>
    <property type="match status" value="1"/>
</dbReference>
<dbReference type="AlphaFoldDB" id="A0A4R3UY20"/>
<keyword evidence="3 4" id="KW-0472">Membrane</keyword>
<keyword evidence="2 4" id="KW-1133">Transmembrane helix</keyword>
<dbReference type="Proteomes" id="UP000294692">
    <property type="component" value="Unassembled WGS sequence"/>
</dbReference>
<name>A0A4R3UY20_9BURK</name>
<dbReference type="InterPro" id="IPR020846">
    <property type="entry name" value="MFS_dom"/>
</dbReference>
<feature type="transmembrane region" description="Helical" evidence="4">
    <location>
        <begin position="382"/>
        <end position="398"/>
    </location>
</feature>
<feature type="transmembrane region" description="Helical" evidence="4">
    <location>
        <begin position="47"/>
        <end position="69"/>
    </location>
</feature>
<feature type="transmembrane region" description="Helical" evidence="4">
    <location>
        <begin position="289"/>
        <end position="308"/>
    </location>
</feature>
<feature type="transmembrane region" description="Helical" evidence="4">
    <location>
        <begin position="81"/>
        <end position="109"/>
    </location>
</feature>
<sequence>MKSTAPTWLMPVVAIFALQTASAFLSRLIPIVAPAIAEEFGWNGSSIGYLSASNALGGLVFLVAGSSLLRQIGGTRMLQLLLILGAACMGFFLYPSMGIALAVCCVMGMSNGAANPAGSEVLQRFSPPGMRNLMFSIKQAGVPLGGMMAGLFVPVVIALAGWRFSLFVFAFLVLLPTVLTWKLSAVLDETSKVEKRSGSWMPTMQSLRIFVAPLTSITQDRGLLKMSIVGSLFAVPQSCWFAFTVIYLVDGLGFSLSLAGVVFAVMQLGGVFGRIALGWISDYLRSSTATLSIAALFSAVTTVLLGLTTPEWPLWSIIVLALISGCTTASWNGVHIAEVARRSPPNLIAETSAGAAILVSVVNIVAPTVFAILVATTGRYDIAFLCVGVCALLVLVILPRDRR</sequence>
<evidence type="ECO:0000256" key="1">
    <source>
        <dbReference type="ARBA" id="ARBA00022692"/>
    </source>
</evidence>
<organism evidence="6 7">
    <name type="scientific">Paracandidimonas soli</name>
    <dbReference type="NCBI Taxonomy" id="1917182"/>
    <lineage>
        <taxon>Bacteria</taxon>
        <taxon>Pseudomonadati</taxon>
        <taxon>Pseudomonadota</taxon>
        <taxon>Betaproteobacteria</taxon>
        <taxon>Burkholderiales</taxon>
        <taxon>Alcaligenaceae</taxon>
        <taxon>Paracandidimonas</taxon>
    </lineage>
</organism>
<comment type="caution">
    <text evidence="6">The sequence shown here is derived from an EMBL/GenBank/DDBJ whole genome shotgun (WGS) entry which is preliminary data.</text>
</comment>
<dbReference type="InterPro" id="IPR052952">
    <property type="entry name" value="MFS-Transporter"/>
</dbReference>
<proteinExistence type="predicted"/>
<dbReference type="PROSITE" id="PS50850">
    <property type="entry name" value="MFS"/>
    <property type="match status" value="1"/>
</dbReference>
<feature type="transmembrane region" description="Helical" evidence="4">
    <location>
        <begin position="355"/>
        <end position="376"/>
    </location>
</feature>
<dbReference type="RefSeq" id="WP_132477305.1">
    <property type="nucleotide sequence ID" value="NZ_JBHRVM010000001.1"/>
</dbReference>
<evidence type="ECO:0000313" key="6">
    <source>
        <dbReference type="EMBL" id="TCU97205.1"/>
    </source>
</evidence>
<feature type="transmembrane region" description="Helical" evidence="4">
    <location>
        <begin position="140"/>
        <end position="159"/>
    </location>
</feature>
<keyword evidence="7" id="KW-1185">Reference proteome</keyword>
<evidence type="ECO:0000256" key="3">
    <source>
        <dbReference type="ARBA" id="ARBA00023136"/>
    </source>
</evidence>
<dbReference type="InterPro" id="IPR011701">
    <property type="entry name" value="MFS"/>
</dbReference>
<protein>
    <submittedName>
        <fullName evidence="6">Nitrate/nitrite transporter NarK</fullName>
    </submittedName>
</protein>
<dbReference type="PANTHER" id="PTHR23527:SF1">
    <property type="entry name" value="BLL3282 PROTEIN"/>
    <property type="match status" value="1"/>
</dbReference>
<feature type="transmembrane region" description="Helical" evidence="4">
    <location>
        <begin position="255"/>
        <end position="277"/>
    </location>
</feature>
<keyword evidence="1 4" id="KW-0812">Transmembrane</keyword>
<dbReference type="OrthoDB" id="8724598at2"/>
<dbReference type="InterPro" id="IPR036259">
    <property type="entry name" value="MFS_trans_sf"/>
</dbReference>
<accession>A0A4R3UY20</accession>
<reference evidence="6 7" key="1">
    <citation type="submission" date="2019-03" db="EMBL/GenBank/DDBJ databases">
        <title>Genomic Encyclopedia of Type Strains, Phase IV (KMG-IV): sequencing the most valuable type-strain genomes for metagenomic binning, comparative biology and taxonomic classification.</title>
        <authorList>
            <person name="Goeker M."/>
        </authorList>
    </citation>
    <scope>NUCLEOTIDE SEQUENCE [LARGE SCALE GENOMIC DNA]</scope>
    <source>
        <strain evidence="6 7">DSM 100048</strain>
    </source>
</reference>
<dbReference type="Gene3D" id="1.20.1250.20">
    <property type="entry name" value="MFS general substrate transporter like domains"/>
    <property type="match status" value="2"/>
</dbReference>
<gene>
    <name evidence="6" type="ORF">EV686_10685</name>
</gene>
<dbReference type="SUPFAM" id="SSF103473">
    <property type="entry name" value="MFS general substrate transporter"/>
    <property type="match status" value="1"/>
</dbReference>
<evidence type="ECO:0000256" key="4">
    <source>
        <dbReference type="SAM" id="Phobius"/>
    </source>
</evidence>
<evidence type="ECO:0000259" key="5">
    <source>
        <dbReference type="PROSITE" id="PS50850"/>
    </source>
</evidence>
<feature type="domain" description="Major facilitator superfamily (MFS) profile" evidence="5">
    <location>
        <begin position="7"/>
        <end position="403"/>
    </location>
</feature>
<feature type="transmembrane region" description="Helical" evidence="4">
    <location>
        <begin position="166"/>
        <end position="187"/>
    </location>
</feature>
<dbReference type="EMBL" id="SMBX01000006">
    <property type="protein sequence ID" value="TCU97205.1"/>
    <property type="molecule type" value="Genomic_DNA"/>
</dbReference>
<feature type="transmembrane region" description="Helical" evidence="4">
    <location>
        <begin position="229"/>
        <end position="249"/>
    </location>
</feature>
<evidence type="ECO:0000256" key="2">
    <source>
        <dbReference type="ARBA" id="ARBA00022989"/>
    </source>
</evidence>
<dbReference type="GO" id="GO:0022857">
    <property type="term" value="F:transmembrane transporter activity"/>
    <property type="evidence" value="ECO:0007669"/>
    <property type="project" value="InterPro"/>
</dbReference>